<dbReference type="Pfam" id="PF00132">
    <property type="entry name" value="Hexapep"/>
    <property type="match status" value="1"/>
</dbReference>
<dbReference type="Proteomes" id="UP001209412">
    <property type="component" value="Unassembled WGS sequence"/>
</dbReference>
<dbReference type="PANTHER" id="PTHR23416">
    <property type="entry name" value="SIALIC ACID SYNTHASE-RELATED"/>
    <property type="match status" value="1"/>
</dbReference>
<reference evidence="2" key="1">
    <citation type="submission" date="2022-06" db="EMBL/GenBank/DDBJ databases">
        <title>PHB producers.</title>
        <authorList>
            <person name="Besaury L."/>
        </authorList>
    </citation>
    <scope>NUCLEOTIDE SEQUENCE</scope>
    <source>
        <strain evidence="2 3">SEWS6</strain>
    </source>
</reference>
<dbReference type="InterPro" id="IPR011004">
    <property type="entry name" value="Trimer_LpxA-like_sf"/>
</dbReference>
<evidence type="ECO:0000313" key="2">
    <source>
        <dbReference type="EMBL" id="MDQ6411239.1"/>
    </source>
</evidence>
<evidence type="ECO:0000313" key="1">
    <source>
        <dbReference type="EMBL" id="MCX4149422.1"/>
    </source>
</evidence>
<keyword evidence="2" id="KW-0808">Transferase</keyword>
<dbReference type="AlphaFoldDB" id="A0AAP5BJJ7"/>
<keyword evidence="2" id="KW-0012">Acyltransferase</keyword>
<accession>A0AAP5BJJ7</accession>
<dbReference type="GO" id="GO:0016746">
    <property type="term" value="F:acyltransferase activity"/>
    <property type="evidence" value="ECO:0007669"/>
    <property type="project" value="UniProtKB-KW"/>
</dbReference>
<dbReference type="RefSeq" id="WP_266260296.1">
    <property type="nucleotide sequence ID" value="NZ_JAMXWF010000029.1"/>
</dbReference>
<dbReference type="Pfam" id="PF14602">
    <property type="entry name" value="Hexapep_2"/>
    <property type="match status" value="1"/>
</dbReference>
<dbReference type="SUPFAM" id="SSF51161">
    <property type="entry name" value="Trimeric LpxA-like enzymes"/>
    <property type="match status" value="1"/>
</dbReference>
<evidence type="ECO:0000313" key="4">
    <source>
        <dbReference type="Proteomes" id="UP001242288"/>
    </source>
</evidence>
<organism evidence="2 4">
    <name type="scientific">Paraburkholderia madseniana</name>
    <dbReference type="NCBI Taxonomy" id="2599607"/>
    <lineage>
        <taxon>Bacteria</taxon>
        <taxon>Pseudomonadati</taxon>
        <taxon>Pseudomonadota</taxon>
        <taxon>Betaproteobacteria</taxon>
        <taxon>Burkholderiales</taxon>
        <taxon>Burkholderiaceae</taxon>
        <taxon>Paraburkholderia</taxon>
    </lineage>
</organism>
<dbReference type="InterPro" id="IPR051159">
    <property type="entry name" value="Hexapeptide_acetyltransf"/>
</dbReference>
<proteinExistence type="predicted"/>
<dbReference type="EMBL" id="JAMXWF010000029">
    <property type="protein sequence ID" value="MDQ6411239.1"/>
    <property type="molecule type" value="Genomic_DNA"/>
</dbReference>
<dbReference type="PANTHER" id="PTHR23416:SF78">
    <property type="entry name" value="LIPOPOLYSACCHARIDE BIOSYNTHESIS O-ACETYL TRANSFERASE WBBJ-RELATED"/>
    <property type="match status" value="1"/>
</dbReference>
<evidence type="ECO:0000313" key="3">
    <source>
        <dbReference type="Proteomes" id="UP001209412"/>
    </source>
</evidence>
<dbReference type="EMBL" id="JAPKHW010000029">
    <property type="protein sequence ID" value="MCX4149422.1"/>
    <property type="molecule type" value="Genomic_DNA"/>
</dbReference>
<dbReference type="CDD" id="cd04647">
    <property type="entry name" value="LbH_MAT_like"/>
    <property type="match status" value="1"/>
</dbReference>
<dbReference type="InterPro" id="IPR001451">
    <property type="entry name" value="Hexapep"/>
</dbReference>
<gene>
    <name evidence="2" type="ORF">NIE36_29150</name>
    <name evidence="1" type="ORF">OSB80_29220</name>
</gene>
<keyword evidence="3" id="KW-1185">Reference proteome</keyword>
<name>A0AAP5BJJ7_9BURK</name>
<dbReference type="Proteomes" id="UP001242288">
    <property type="component" value="Unassembled WGS sequence"/>
</dbReference>
<dbReference type="Gene3D" id="2.160.10.10">
    <property type="entry name" value="Hexapeptide repeat proteins"/>
    <property type="match status" value="1"/>
</dbReference>
<comment type="caution">
    <text evidence="2">The sequence shown here is derived from an EMBL/GenBank/DDBJ whole genome shotgun (WGS) entry which is preliminary data.</text>
</comment>
<protein>
    <submittedName>
        <fullName evidence="2">Acyltransferase</fullName>
    </submittedName>
</protein>
<sequence length="242" mass="25940">MKISSVIGSFARNVLPPKIYFKFYRFIRRTRLQVGARSFVHDTVQIIGQSNVVIGRNVVIGESGWFNVNHREAGKSAILIGDNCFLGRRSFLSSGDKIQFGEYCLTAADCRFLGSSHEISDPSTPYVTTGTTRGDSIVIGHNVFFGCGAVVLGNVTIGSGCVIGAGALILEDVPPFSMVVGNPGKVVQRYSFSKMAWIPIGILCPSDLDENPSDDTFLAMLRRTGGTPGLPIIAAGSDMGNL</sequence>